<gene>
    <name evidence="2" type="ORF">G7Y89_g718</name>
</gene>
<dbReference type="InterPro" id="IPR051330">
    <property type="entry name" value="Phosphatase_reg/MetRdx"/>
</dbReference>
<dbReference type="Proteomes" id="UP000566819">
    <property type="component" value="Unassembled WGS sequence"/>
</dbReference>
<reference evidence="2 3" key="1">
    <citation type="submission" date="2020-03" db="EMBL/GenBank/DDBJ databases">
        <title>Draft Genome Sequence of Cudoniella acicularis.</title>
        <authorList>
            <person name="Buettner E."/>
            <person name="Kellner H."/>
        </authorList>
    </citation>
    <scope>NUCLEOTIDE SEQUENCE [LARGE SCALE GENOMIC DNA]</scope>
    <source>
        <strain evidence="2 3">DSM 108380</strain>
    </source>
</reference>
<evidence type="ECO:0000256" key="1">
    <source>
        <dbReference type="ARBA" id="ARBA00006658"/>
    </source>
</evidence>
<dbReference type="AlphaFoldDB" id="A0A8H4RZF6"/>
<dbReference type="InterPro" id="IPR007303">
    <property type="entry name" value="TIP41-like"/>
</dbReference>
<name>A0A8H4RZF6_9HELO</name>
<sequence>MATIAGAKGRPGNAICDVPAQACTCFPATTYPTKVQYHQIESIQNARPSSKRLSYSLKAKNCAAMAFNGPIDEPFPEGDNSTVSYVQKGFKISVRKLPISKSGPIDEMSERLGVPVPEMIFGDNMVSIEHIATGWRLEFNAFDALDRVDKTDKNMLKVAYSQEWSSSREKTHEGIKEIVKPFDWSYTTDYRGTIKKGKLFNMQNDNADLIPIELLKRPDPILFFEEVVLYESELDDNGISLLSCKLRVMPDRMLLLCRLFMRLDGVLIRIRDTRIYVDFNLRKVIRDYTEKEDAFDKVKQNLLFSGRLPNDITIALRDPNQIAPLLPEVSHTLESVTLP</sequence>
<dbReference type="PANTHER" id="PTHR21021">
    <property type="entry name" value="GAF/PUTATIVE CYTOSKELETAL PROTEIN"/>
    <property type="match status" value="1"/>
</dbReference>
<dbReference type="PANTHER" id="PTHR21021:SF16">
    <property type="entry name" value="TIP41-LIKE PROTEIN"/>
    <property type="match status" value="1"/>
</dbReference>
<accession>A0A8H4RZF6</accession>
<dbReference type="GO" id="GO:0031929">
    <property type="term" value="P:TOR signaling"/>
    <property type="evidence" value="ECO:0007669"/>
    <property type="project" value="TreeGrafter"/>
</dbReference>
<comment type="similarity">
    <text evidence="1">Belongs to the TIP41 family.</text>
</comment>
<evidence type="ECO:0000313" key="3">
    <source>
        <dbReference type="Proteomes" id="UP000566819"/>
    </source>
</evidence>
<protein>
    <recommendedName>
        <fullName evidence="4">TIP41-like protein</fullName>
    </recommendedName>
</protein>
<organism evidence="2 3">
    <name type="scientific">Cudoniella acicularis</name>
    <dbReference type="NCBI Taxonomy" id="354080"/>
    <lineage>
        <taxon>Eukaryota</taxon>
        <taxon>Fungi</taxon>
        <taxon>Dikarya</taxon>
        <taxon>Ascomycota</taxon>
        <taxon>Pezizomycotina</taxon>
        <taxon>Leotiomycetes</taxon>
        <taxon>Helotiales</taxon>
        <taxon>Tricladiaceae</taxon>
        <taxon>Cudoniella</taxon>
    </lineage>
</organism>
<keyword evidence="3" id="KW-1185">Reference proteome</keyword>
<dbReference type="Pfam" id="PF04176">
    <property type="entry name" value="TIP41"/>
    <property type="match status" value="1"/>
</dbReference>
<dbReference type="EMBL" id="JAAMPI010000025">
    <property type="protein sequence ID" value="KAF4637357.1"/>
    <property type="molecule type" value="Genomic_DNA"/>
</dbReference>
<evidence type="ECO:0008006" key="4">
    <source>
        <dbReference type="Google" id="ProtNLM"/>
    </source>
</evidence>
<evidence type="ECO:0000313" key="2">
    <source>
        <dbReference type="EMBL" id="KAF4637357.1"/>
    </source>
</evidence>
<dbReference type="OrthoDB" id="10253878at2759"/>
<dbReference type="GO" id="GO:0005829">
    <property type="term" value="C:cytosol"/>
    <property type="evidence" value="ECO:0007669"/>
    <property type="project" value="TreeGrafter"/>
</dbReference>
<comment type="caution">
    <text evidence="2">The sequence shown here is derived from an EMBL/GenBank/DDBJ whole genome shotgun (WGS) entry which is preliminary data.</text>
</comment>
<proteinExistence type="inferred from homology"/>